<protein>
    <recommendedName>
        <fullName evidence="3">Carbohydrate binding domain-containing protein</fullName>
    </recommendedName>
</protein>
<evidence type="ECO:0000313" key="1">
    <source>
        <dbReference type="EMBL" id="SFF63431.1"/>
    </source>
</evidence>
<reference evidence="1 2" key="1">
    <citation type="submission" date="2016-10" db="EMBL/GenBank/DDBJ databases">
        <authorList>
            <person name="de Groot N.N."/>
        </authorList>
    </citation>
    <scope>NUCLEOTIDE SEQUENCE [LARGE SCALE GENOMIC DNA]</scope>
    <source>
        <strain evidence="1 2">DSM 44945</strain>
    </source>
</reference>
<sequence>MACSGRNLLKNGGFTRGIAPWTGSRIRRMKNPLRPGDYSLFMSASPRLPAALKQTVSGPFERGCAYYLYFRLLNVTPPSSRAEIYATVAYLDKNRRILNSTPLLVRPPRQTKSWYPYFSIVPTPPRGTAMLSVVFLLAKGTLFVDYISVASHKV</sequence>
<evidence type="ECO:0008006" key="3">
    <source>
        <dbReference type="Google" id="ProtNLM"/>
    </source>
</evidence>
<gene>
    <name evidence="1" type="ORF">SAMN04488025_10169</name>
</gene>
<organism evidence="1 2">
    <name type="scientific">Planifilum fulgidum</name>
    <dbReference type="NCBI Taxonomy" id="201973"/>
    <lineage>
        <taxon>Bacteria</taxon>
        <taxon>Bacillati</taxon>
        <taxon>Bacillota</taxon>
        <taxon>Bacilli</taxon>
        <taxon>Bacillales</taxon>
        <taxon>Thermoactinomycetaceae</taxon>
        <taxon>Planifilum</taxon>
    </lineage>
</organism>
<accession>A0A1I2KEB1</accession>
<dbReference type="Gene3D" id="2.60.120.260">
    <property type="entry name" value="Galactose-binding domain-like"/>
    <property type="match status" value="1"/>
</dbReference>
<evidence type="ECO:0000313" key="2">
    <source>
        <dbReference type="Proteomes" id="UP000198661"/>
    </source>
</evidence>
<proteinExistence type="predicted"/>
<dbReference type="AlphaFoldDB" id="A0A1I2KEB1"/>
<name>A0A1I2KEB1_9BACL</name>
<keyword evidence="2" id="KW-1185">Reference proteome</keyword>
<dbReference type="EMBL" id="FOOK01000001">
    <property type="protein sequence ID" value="SFF63431.1"/>
    <property type="molecule type" value="Genomic_DNA"/>
</dbReference>
<dbReference type="Proteomes" id="UP000198661">
    <property type="component" value="Unassembled WGS sequence"/>
</dbReference>